<dbReference type="EMBL" id="BPLQ01008447">
    <property type="protein sequence ID" value="GIY37405.1"/>
    <property type="molecule type" value="Genomic_DNA"/>
</dbReference>
<evidence type="ECO:0008006" key="4">
    <source>
        <dbReference type="Google" id="ProtNLM"/>
    </source>
</evidence>
<evidence type="ECO:0000313" key="3">
    <source>
        <dbReference type="Proteomes" id="UP001054837"/>
    </source>
</evidence>
<dbReference type="AlphaFoldDB" id="A0AAV4SUF6"/>
<protein>
    <recommendedName>
        <fullName evidence="4">Melanin-concentrating hormone</fullName>
    </recommendedName>
</protein>
<proteinExistence type="predicted"/>
<feature type="signal peptide" evidence="1">
    <location>
        <begin position="1"/>
        <end position="25"/>
    </location>
</feature>
<dbReference type="Proteomes" id="UP001054837">
    <property type="component" value="Unassembled WGS sequence"/>
</dbReference>
<accession>A0AAV4SUF6</accession>
<feature type="chain" id="PRO_5043853753" description="Melanin-concentrating hormone" evidence="1">
    <location>
        <begin position="26"/>
        <end position="150"/>
    </location>
</feature>
<keyword evidence="3" id="KW-1185">Reference proteome</keyword>
<comment type="caution">
    <text evidence="2">The sequence shown here is derived from an EMBL/GenBank/DDBJ whole genome shotgun (WGS) entry which is preliminary data.</text>
</comment>
<reference evidence="2 3" key="1">
    <citation type="submission" date="2021-06" db="EMBL/GenBank/DDBJ databases">
        <title>Caerostris darwini draft genome.</title>
        <authorList>
            <person name="Kono N."/>
            <person name="Arakawa K."/>
        </authorList>
    </citation>
    <scope>NUCLEOTIDE SEQUENCE [LARGE SCALE GENOMIC DNA]</scope>
</reference>
<name>A0AAV4SUF6_9ARAC</name>
<evidence type="ECO:0000256" key="1">
    <source>
        <dbReference type="SAM" id="SignalP"/>
    </source>
</evidence>
<keyword evidence="1" id="KW-0732">Signal</keyword>
<sequence length="150" mass="16988">MALKTSYSAFFCEMFLLNLSACVLSQQIPPENRVVLSPLALGGMLQGLLNMQVRPDTGFYEEKYKTIFNDDNMKHEPPKYESVLHLSDEELDKLVASYNTKEVLSNDEKILKSAVSGQSPNLCFDVDKITKNRLLGLMCVLKKRKELPLL</sequence>
<evidence type="ECO:0000313" key="2">
    <source>
        <dbReference type="EMBL" id="GIY37405.1"/>
    </source>
</evidence>
<organism evidence="2 3">
    <name type="scientific">Caerostris darwini</name>
    <dbReference type="NCBI Taxonomy" id="1538125"/>
    <lineage>
        <taxon>Eukaryota</taxon>
        <taxon>Metazoa</taxon>
        <taxon>Ecdysozoa</taxon>
        <taxon>Arthropoda</taxon>
        <taxon>Chelicerata</taxon>
        <taxon>Arachnida</taxon>
        <taxon>Araneae</taxon>
        <taxon>Araneomorphae</taxon>
        <taxon>Entelegynae</taxon>
        <taxon>Araneoidea</taxon>
        <taxon>Araneidae</taxon>
        <taxon>Caerostris</taxon>
    </lineage>
</organism>
<gene>
    <name evidence="2" type="primary">AVEN_65154_1</name>
    <name evidence="2" type="ORF">CDAR_243071</name>
</gene>